<organism evidence="3 4">
    <name type="scientific">Mesorhabditis belari</name>
    <dbReference type="NCBI Taxonomy" id="2138241"/>
    <lineage>
        <taxon>Eukaryota</taxon>
        <taxon>Metazoa</taxon>
        <taxon>Ecdysozoa</taxon>
        <taxon>Nematoda</taxon>
        <taxon>Chromadorea</taxon>
        <taxon>Rhabditida</taxon>
        <taxon>Rhabditina</taxon>
        <taxon>Rhabditomorpha</taxon>
        <taxon>Rhabditoidea</taxon>
        <taxon>Rhabditidae</taxon>
        <taxon>Mesorhabditinae</taxon>
        <taxon>Mesorhabditis</taxon>
    </lineage>
</organism>
<feature type="region of interest" description="Disordered" evidence="1">
    <location>
        <begin position="342"/>
        <end position="397"/>
    </location>
</feature>
<feature type="region of interest" description="Disordered" evidence="1">
    <location>
        <begin position="731"/>
        <end position="750"/>
    </location>
</feature>
<feature type="compositionally biased region" description="Polar residues" evidence="1">
    <location>
        <begin position="343"/>
        <end position="377"/>
    </location>
</feature>
<evidence type="ECO:0000313" key="3">
    <source>
        <dbReference type="Proteomes" id="UP000887575"/>
    </source>
</evidence>
<feature type="compositionally biased region" description="Basic and acidic residues" evidence="1">
    <location>
        <begin position="658"/>
        <end position="687"/>
    </location>
</feature>
<evidence type="ECO:0000256" key="2">
    <source>
        <dbReference type="SAM" id="Phobius"/>
    </source>
</evidence>
<feature type="region of interest" description="Disordered" evidence="1">
    <location>
        <begin position="613"/>
        <end position="687"/>
    </location>
</feature>
<feature type="compositionally biased region" description="Basic and acidic residues" evidence="1">
    <location>
        <begin position="228"/>
        <end position="237"/>
    </location>
</feature>
<reference evidence="4" key="1">
    <citation type="submission" date="2024-02" db="UniProtKB">
        <authorList>
            <consortium name="WormBaseParasite"/>
        </authorList>
    </citation>
    <scope>IDENTIFICATION</scope>
</reference>
<keyword evidence="2" id="KW-1133">Transmembrane helix</keyword>
<feature type="compositionally biased region" description="Basic and acidic residues" evidence="1">
    <location>
        <begin position="631"/>
        <end position="640"/>
    </location>
</feature>
<evidence type="ECO:0000256" key="1">
    <source>
        <dbReference type="SAM" id="MobiDB-lite"/>
    </source>
</evidence>
<feature type="region of interest" description="Disordered" evidence="1">
    <location>
        <begin position="64"/>
        <end position="108"/>
    </location>
</feature>
<feature type="region of interest" description="Disordered" evidence="1">
    <location>
        <begin position="202"/>
        <end position="263"/>
    </location>
</feature>
<dbReference type="Proteomes" id="UP000887575">
    <property type="component" value="Unassembled WGS sequence"/>
</dbReference>
<dbReference type="AlphaFoldDB" id="A0AAF3FPN6"/>
<keyword evidence="3" id="KW-1185">Reference proteome</keyword>
<proteinExistence type="predicted"/>
<keyword evidence="2" id="KW-0812">Transmembrane</keyword>
<keyword evidence="2" id="KW-0472">Membrane</keyword>
<sequence length="766" mass="85474">MGGAVIGALPPITMSILSIGSLVTMITMVSMCTTCCKKVKNSDPDEVAYGVIVVSEDVPKTVQFRNGSHKNAGERFSQPVTKSSSNSAVPSRTSAPPAGQRALPELPDSTYSAINKNRSEKEIEYADGPATQLYESIDRDNDSTIDPLYSKVTENRSTRRYDYPVFMKNTRAKETDDPFYQSVSQIYAPGSEDPYSSIASEPRVALAQQEDDSSSAYDPGYAKVKPSTKAEREKTEAELDQLYSKIRRNERRDAVSPLPGTSHQIDLIQTNGEVLREDLGRAANGQEGDDTSGREPSYRYITVRESAEVIRERLRQQGQLGPGGLPIREHYYSTIGNEYETVDGTSTTYSRVREQQPSSTSSRHSQLTPPSALSISVNPAGEYAPAPPTSPIPERTPELFDRLHQGSSRTPEDSTGLMYSVIRKTPTGPSPTIPTVVKPPSRSRPNSESHESVWPSVVVSANRSSNQSINQQHRQTKQGEYCDEIQSFMNRPVLPYGSEALVNKRVTEERETVTEERRSRGPMPDPPISKSESRDFVHYRHPSPNSANRFSATSVNSNQGLYLSSESEVDQIHNQRVLNVEIKRVQERHQPLLNEHIVQIKAIQEQRPATLQIEQKSTPGPSSPLGNAASERSDSSERNNRSMSARGRSQLPIATNETEVKEQIGRSRQRRQESIEREQREEKEKINRECRRREKIEEELKKERMGTVYTANDYVSPYGFTSDRGWPLVAPDLSPSRDASRPSSRATTPAQNVMIMSAPNISYIQH</sequence>
<feature type="compositionally biased region" description="Basic and acidic residues" evidence="1">
    <location>
        <begin position="505"/>
        <end position="519"/>
    </location>
</feature>
<accession>A0AAF3FPN6</accession>
<name>A0AAF3FPN6_9BILA</name>
<feature type="compositionally biased region" description="Low complexity" evidence="1">
    <location>
        <begin position="731"/>
        <end position="746"/>
    </location>
</feature>
<feature type="region of interest" description="Disordered" evidence="1">
    <location>
        <begin position="505"/>
        <end position="534"/>
    </location>
</feature>
<evidence type="ECO:0000313" key="4">
    <source>
        <dbReference type="WBParaSite" id="MBELARI_LOCUS9168"/>
    </source>
</evidence>
<feature type="region of interest" description="Disordered" evidence="1">
    <location>
        <begin position="422"/>
        <end position="454"/>
    </location>
</feature>
<feature type="transmembrane region" description="Helical" evidence="2">
    <location>
        <begin position="12"/>
        <end position="31"/>
    </location>
</feature>
<dbReference type="WBParaSite" id="MBELARI_LOCUS9168">
    <property type="protein sequence ID" value="MBELARI_LOCUS9168"/>
    <property type="gene ID" value="MBELARI_LOCUS9168"/>
</dbReference>
<protein>
    <submittedName>
        <fullName evidence="4">Uncharacterized protein</fullName>
    </submittedName>
</protein>
<feature type="compositionally biased region" description="Polar residues" evidence="1">
    <location>
        <begin position="78"/>
        <end position="94"/>
    </location>
</feature>